<evidence type="ECO:0000256" key="4">
    <source>
        <dbReference type="ARBA" id="ARBA00022475"/>
    </source>
</evidence>
<comment type="subcellular location">
    <subcellularLocation>
        <location evidence="2">Cell membrane</location>
    </subcellularLocation>
    <subcellularLocation>
        <location evidence="1">Membrane</location>
        <topology evidence="1">Multi-pass membrane protein</topology>
    </subcellularLocation>
</comment>
<keyword evidence="8" id="KW-0406">Ion transport</keyword>
<dbReference type="Gene3D" id="1.20.58.390">
    <property type="entry name" value="Neurotransmitter-gated ion-channel transmembrane domain"/>
    <property type="match status" value="1"/>
</dbReference>
<evidence type="ECO:0000256" key="5">
    <source>
        <dbReference type="ARBA" id="ARBA00022692"/>
    </source>
</evidence>
<dbReference type="GO" id="GO:0005230">
    <property type="term" value="F:extracellular ligand-gated monoatomic ion channel activity"/>
    <property type="evidence" value="ECO:0007669"/>
    <property type="project" value="InterPro"/>
</dbReference>
<evidence type="ECO:0000256" key="2">
    <source>
        <dbReference type="ARBA" id="ARBA00004236"/>
    </source>
</evidence>
<dbReference type="GO" id="GO:0005254">
    <property type="term" value="F:chloride channel activity"/>
    <property type="evidence" value="ECO:0007669"/>
    <property type="project" value="UniProtKB-ARBA"/>
</dbReference>
<dbReference type="InterPro" id="IPR018000">
    <property type="entry name" value="Neurotransmitter_ion_chnl_CS"/>
</dbReference>
<dbReference type="SUPFAM" id="SSF90112">
    <property type="entry name" value="Neurotransmitter-gated ion-channel transmembrane pore"/>
    <property type="match status" value="2"/>
</dbReference>
<dbReference type="GO" id="GO:0004888">
    <property type="term" value="F:transmembrane signaling receptor activity"/>
    <property type="evidence" value="ECO:0007669"/>
    <property type="project" value="InterPro"/>
</dbReference>
<proteinExistence type="predicted"/>
<dbReference type="PANTHER" id="PTHR18945">
    <property type="entry name" value="NEUROTRANSMITTER GATED ION CHANNEL"/>
    <property type="match status" value="1"/>
</dbReference>
<evidence type="ECO:0008006" key="16">
    <source>
        <dbReference type="Google" id="ProtNLM"/>
    </source>
</evidence>
<dbReference type="GO" id="GO:0099095">
    <property type="term" value="F:ligand-gated monoatomic anion channel activity"/>
    <property type="evidence" value="ECO:0007669"/>
    <property type="project" value="UniProtKB-ARBA"/>
</dbReference>
<dbReference type="HOGENOM" id="CLU_010920_1_2_1"/>
<dbReference type="EnsemblMetazoa" id="SMAR011763-RA">
    <property type="protein sequence ID" value="SMAR011763-PA"/>
    <property type="gene ID" value="SMAR011763"/>
</dbReference>
<keyword evidence="9 11" id="KW-0472">Membrane</keyword>
<keyword evidence="4" id="KW-1003">Cell membrane</keyword>
<keyword evidence="7 11" id="KW-1133">Transmembrane helix</keyword>
<dbReference type="PROSITE" id="PS00236">
    <property type="entry name" value="NEUROTR_ION_CHANNEL"/>
    <property type="match status" value="1"/>
</dbReference>
<dbReference type="Pfam" id="PF02932">
    <property type="entry name" value="Neur_chan_memb"/>
    <property type="match status" value="2"/>
</dbReference>
<keyword evidence="5 11" id="KW-0812">Transmembrane</keyword>
<keyword evidence="15" id="KW-1185">Reference proteome</keyword>
<feature type="transmembrane region" description="Helical" evidence="11">
    <location>
        <begin position="527"/>
        <end position="546"/>
    </location>
</feature>
<evidence type="ECO:0000256" key="9">
    <source>
        <dbReference type="ARBA" id="ARBA00023136"/>
    </source>
</evidence>
<evidence type="ECO:0000313" key="15">
    <source>
        <dbReference type="Proteomes" id="UP000014500"/>
    </source>
</evidence>
<evidence type="ECO:0000256" key="6">
    <source>
        <dbReference type="ARBA" id="ARBA00022729"/>
    </source>
</evidence>
<dbReference type="OMA" id="NTNDIYH"/>
<dbReference type="CDD" id="cd19049">
    <property type="entry name" value="LGIC_TM_anion"/>
    <property type="match status" value="2"/>
</dbReference>
<evidence type="ECO:0000313" key="14">
    <source>
        <dbReference type="EnsemblMetazoa" id="SMAR011763-PA"/>
    </source>
</evidence>
<feature type="domain" description="Neurotransmitter-gated ion-channel transmembrane" evidence="13">
    <location>
        <begin position="401"/>
        <end position="487"/>
    </location>
</feature>
<keyword evidence="6" id="KW-0732">Signal</keyword>
<dbReference type="InterPro" id="IPR036719">
    <property type="entry name" value="Neuro-gated_channel_TM_sf"/>
</dbReference>
<dbReference type="InterPro" id="IPR006201">
    <property type="entry name" value="Neur_channel"/>
</dbReference>
<feature type="transmembrane region" description="Helical" evidence="11">
    <location>
        <begin position="224"/>
        <end position="247"/>
    </location>
</feature>
<dbReference type="Gene3D" id="2.70.170.10">
    <property type="entry name" value="Neurotransmitter-gated ion-channel ligand-binding domain"/>
    <property type="match status" value="1"/>
</dbReference>
<dbReference type="InterPro" id="IPR006029">
    <property type="entry name" value="Neurotrans-gated_channel_TM"/>
</dbReference>
<dbReference type="GO" id="GO:0005886">
    <property type="term" value="C:plasma membrane"/>
    <property type="evidence" value="ECO:0007669"/>
    <property type="project" value="UniProtKB-SubCell"/>
</dbReference>
<dbReference type="EMBL" id="JH432100">
    <property type="status" value="NOT_ANNOTATED_CDS"/>
    <property type="molecule type" value="Genomic_DNA"/>
</dbReference>
<evidence type="ECO:0000256" key="7">
    <source>
        <dbReference type="ARBA" id="ARBA00022989"/>
    </source>
</evidence>
<feature type="transmembrane region" description="Helical" evidence="11">
    <location>
        <begin position="77"/>
        <end position="97"/>
    </location>
</feature>
<dbReference type="eggNOG" id="KOG3644">
    <property type="taxonomic scope" value="Eukaryota"/>
</dbReference>
<dbReference type="AlphaFoldDB" id="T1JD87"/>
<feature type="transmembrane region" description="Helical" evidence="11">
    <location>
        <begin position="198"/>
        <end position="218"/>
    </location>
</feature>
<accession>T1JD87</accession>
<keyword evidence="10" id="KW-0407">Ion channel</keyword>
<dbReference type="PhylomeDB" id="T1JD87"/>
<dbReference type="InterPro" id="IPR006202">
    <property type="entry name" value="Neur_chan_lig-bd"/>
</dbReference>
<dbReference type="PRINTS" id="PR00253">
    <property type="entry name" value="GABAARECEPTR"/>
</dbReference>
<dbReference type="Proteomes" id="UP000014500">
    <property type="component" value="Unassembled WGS sequence"/>
</dbReference>
<evidence type="ECO:0000256" key="8">
    <source>
        <dbReference type="ARBA" id="ARBA00023065"/>
    </source>
</evidence>
<feature type="transmembrane region" description="Helical" evidence="11">
    <location>
        <begin position="396"/>
        <end position="413"/>
    </location>
</feature>
<feature type="domain" description="Neurotransmitter-gated ion-channel transmembrane" evidence="13">
    <location>
        <begin position="81"/>
        <end position="168"/>
    </location>
</feature>
<evidence type="ECO:0000259" key="12">
    <source>
        <dbReference type="Pfam" id="PF02931"/>
    </source>
</evidence>
<evidence type="ECO:0000256" key="1">
    <source>
        <dbReference type="ARBA" id="ARBA00004141"/>
    </source>
</evidence>
<organism evidence="14 15">
    <name type="scientific">Strigamia maritima</name>
    <name type="common">European centipede</name>
    <name type="synonym">Geophilus maritimus</name>
    <dbReference type="NCBI Taxonomy" id="126957"/>
    <lineage>
        <taxon>Eukaryota</taxon>
        <taxon>Metazoa</taxon>
        <taxon>Ecdysozoa</taxon>
        <taxon>Arthropoda</taxon>
        <taxon>Myriapoda</taxon>
        <taxon>Chilopoda</taxon>
        <taxon>Pleurostigmophora</taxon>
        <taxon>Geophilomorpha</taxon>
        <taxon>Linotaeniidae</taxon>
        <taxon>Strigamia</taxon>
    </lineage>
</organism>
<evidence type="ECO:0000256" key="10">
    <source>
        <dbReference type="ARBA" id="ARBA00023303"/>
    </source>
</evidence>
<evidence type="ECO:0000259" key="13">
    <source>
        <dbReference type="Pfam" id="PF02932"/>
    </source>
</evidence>
<evidence type="ECO:0000256" key="3">
    <source>
        <dbReference type="ARBA" id="ARBA00022448"/>
    </source>
</evidence>
<sequence>MLITFIFKDVNITIDEEKEFYKNIDKKQLAMPSEFQLKHAEVVEINCSLSEAELDGLTTGFCFSYEFTFERTVLQNVLLIFLPSSLIVMLSWISFWLDVELAAPRVALGQTSLLTLAAQFNSVQNSLPPVSTVKAIDIWMFMCILMAFASILEYALAYNWKRHSTRVTSNKLRPYRGKIQKLHQENNECCSRFRSIDFWAKLIFPLIFFIFNIIFWGQKDLKSVIFAYLKIILLIFHFCIDIFFCYVKQQLQQTAANSAGLSVYCAWNLKIKGILVLSPKYMDFSVDAELNLYWTESQLQKLKIGDTAVLLPKNIADKMHKPQFEFTNCKLCDRLIVDHREHSLALLNLNQGVWTMYSFRKKISFNCIFDLSRYPFDVQVCTIDVKQIINSHLKEHFYKIVLIVMLSWISFWLDVELAAPRVALGRISLLTLAAQFNSIQNNLPPISSVKAIDIWMFMCIFMAFASILEYALAYNCKKTFSTVTTTKKQNIFSTEEKSNQQNRTAKHMYEKTKKRCNCSLLSKTVDFWAKIIFPLTFLIFNIAFWVSDTLYGFS</sequence>
<dbReference type="InterPro" id="IPR036734">
    <property type="entry name" value="Neur_chan_lig-bd_sf"/>
</dbReference>
<keyword evidence="3" id="KW-0813">Transport</keyword>
<dbReference type="InterPro" id="IPR006028">
    <property type="entry name" value="GABAA/Glycine_rcpt"/>
</dbReference>
<dbReference type="Gene3D" id="6.10.250.2810">
    <property type="match status" value="1"/>
</dbReference>
<feature type="transmembrane region" description="Helical" evidence="11">
    <location>
        <begin position="138"/>
        <end position="156"/>
    </location>
</feature>
<protein>
    <recommendedName>
        <fullName evidence="16">Neurotransmitter-gated ion-channel transmembrane domain-containing protein</fullName>
    </recommendedName>
</protein>
<reference evidence="14" key="2">
    <citation type="submission" date="2015-02" db="UniProtKB">
        <authorList>
            <consortium name="EnsemblMetazoa"/>
        </authorList>
    </citation>
    <scope>IDENTIFICATION</scope>
</reference>
<reference evidence="15" key="1">
    <citation type="submission" date="2011-05" db="EMBL/GenBank/DDBJ databases">
        <authorList>
            <person name="Richards S.R."/>
            <person name="Qu J."/>
            <person name="Jiang H."/>
            <person name="Jhangiani S.N."/>
            <person name="Agravi P."/>
            <person name="Goodspeed R."/>
            <person name="Gross S."/>
            <person name="Mandapat C."/>
            <person name="Jackson L."/>
            <person name="Mathew T."/>
            <person name="Pu L."/>
            <person name="Thornton R."/>
            <person name="Saada N."/>
            <person name="Wilczek-Boney K.B."/>
            <person name="Lee S."/>
            <person name="Kovar C."/>
            <person name="Wu Y."/>
            <person name="Scherer S.E."/>
            <person name="Worley K.C."/>
            <person name="Muzny D.M."/>
            <person name="Gibbs R."/>
        </authorList>
    </citation>
    <scope>NUCLEOTIDE SEQUENCE</scope>
    <source>
        <strain evidence="15">Brora</strain>
    </source>
</reference>
<dbReference type="InterPro" id="IPR038050">
    <property type="entry name" value="Neuro_actylchol_rec"/>
</dbReference>
<dbReference type="STRING" id="126957.T1JD87"/>
<feature type="transmembrane region" description="Helical" evidence="11">
    <location>
        <begin position="454"/>
        <end position="472"/>
    </location>
</feature>
<dbReference type="Pfam" id="PF02931">
    <property type="entry name" value="Neur_chan_LBD"/>
    <property type="match status" value="1"/>
</dbReference>
<dbReference type="SUPFAM" id="SSF63712">
    <property type="entry name" value="Nicotinic receptor ligand binding domain-like"/>
    <property type="match status" value="1"/>
</dbReference>
<feature type="domain" description="Neurotransmitter-gated ion-channel ligand-binding" evidence="12">
    <location>
        <begin position="266"/>
        <end position="386"/>
    </location>
</feature>
<evidence type="ECO:0000256" key="11">
    <source>
        <dbReference type="SAM" id="Phobius"/>
    </source>
</evidence>
<name>T1JD87_STRMM</name>